<dbReference type="EMBL" id="JARYMX010000006">
    <property type="protein sequence ID" value="KAJ9544888.1"/>
    <property type="molecule type" value="Genomic_DNA"/>
</dbReference>
<feature type="domain" description="Retrotransposon gag" evidence="2">
    <location>
        <begin position="60"/>
        <end position="127"/>
    </location>
</feature>
<feature type="compositionally biased region" description="Polar residues" evidence="1">
    <location>
        <begin position="176"/>
        <end position="187"/>
    </location>
</feature>
<feature type="region of interest" description="Disordered" evidence="1">
    <location>
        <begin position="154"/>
        <end position="188"/>
    </location>
</feature>
<protein>
    <recommendedName>
        <fullName evidence="2">Retrotransposon gag domain-containing protein</fullName>
    </recommendedName>
</protein>
<evidence type="ECO:0000313" key="4">
    <source>
        <dbReference type="Proteomes" id="UP001172457"/>
    </source>
</evidence>
<dbReference type="Proteomes" id="UP001172457">
    <property type="component" value="Chromosome 6"/>
</dbReference>
<dbReference type="PANTHER" id="PTHR35046">
    <property type="entry name" value="ZINC KNUCKLE (CCHC-TYPE) FAMILY PROTEIN"/>
    <property type="match status" value="1"/>
</dbReference>
<dbReference type="AlphaFoldDB" id="A0AA38SM21"/>
<proteinExistence type="predicted"/>
<evidence type="ECO:0000259" key="2">
    <source>
        <dbReference type="Pfam" id="PF03732"/>
    </source>
</evidence>
<gene>
    <name evidence="3" type="ORF">OSB04_024595</name>
</gene>
<evidence type="ECO:0000313" key="3">
    <source>
        <dbReference type="EMBL" id="KAJ9544888.1"/>
    </source>
</evidence>
<comment type="caution">
    <text evidence="3">The sequence shown here is derived from an EMBL/GenBank/DDBJ whole genome shotgun (WGS) entry which is preliminary data.</text>
</comment>
<dbReference type="PANTHER" id="PTHR35046:SF23">
    <property type="entry name" value="NUCLEOTIDYLTRANSFERASE, RIBONUCLEASE H"/>
    <property type="match status" value="1"/>
</dbReference>
<keyword evidence="4" id="KW-1185">Reference proteome</keyword>
<organism evidence="3 4">
    <name type="scientific">Centaurea solstitialis</name>
    <name type="common">yellow star-thistle</name>
    <dbReference type="NCBI Taxonomy" id="347529"/>
    <lineage>
        <taxon>Eukaryota</taxon>
        <taxon>Viridiplantae</taxon>
        <taxon>Streptophyta</taxon>
        <taxon>Embryophyta</taxon>
        <taxon>Tracheophyta</taxon>
        <taxon>Spermatophyta</taxon>
        <taxon>Magnoliopsida</taxon>
        <taxon>eudicotyledons</taxon>
        <taxon>Gunneridae</taxon>
        <taxon>Pentapetalae</taxon>
        <taxon>asterids</taxon>
        <taxon>campanulids</taxon>
        <taxon>Asterales</taxon>
        <taxon>Asteraceae</taxon>
        <taxon>Carduoideae</taxon>
        <taxon>Cardueae</taxon>
        <taxon>Centaureinae</taxon>
        <taxon>Centaurea</taxon>
    </lineage>
</organism>
<dbReference type="Pfam" id="PF03732">
    <property type="entry name" value="Retrotrans_gag"/>
    <property type="match status" value="1"/>
</dbReference>
<name>A0AA38SM21_9ASTR</name>
<dbReference type="InterPro" id="IPR005162">
    <property type="entry name" value="Retrotrans_gag_dom"/>
</dbReference>
<evidence type="ECO:0000256" key="1">
    <source>
        <dbReference type="SAM" id="MobiDB-lite"/>
    </source>
</evidence>
<sequence>MRVDIPEFSDKTHPDEFIKWLSTVEPSCYQSSQLCFLMVGSYEETTAFGGKIQGRSLGKVKKLIQGKFLPANRRQVTFLDYHNLTQRGLSVNEFINEFVNELERLRMRCDVSEEEEQIITRFLGGLRAEITDVSYADVCRLALKVEKQYKGKGRMYGGRPTSVPKPTLAPTKAPMSKTSPTMSTAKSRSYLEGVSESVGISLVEEETSPVFYSDHQDEGVDEKEEVVYADYGELLVVQ</sequence>
<reference evidence="3" key="1">
    <citation type="submission" date="2023-03" db="EMBL/GenBank/DDBJ databases">
        <title>Chromosome-scale reference genome and RAD-based genetic map of yellow starthistle (Centaurea solstitialis) reveal putative structural variation and QTLs associated with invader traits.</title>
        <authorList>
            <person name="Reatini B."/>
            <person name="Cang F.A."/>
            <person name="Jiang Q."/>
            <person name="Mckibben M.T.W."/>
            <person name="Barker M.S."/>
            <person name="Rieseberg L.H."/>
            <person name="Dlugosch K.M."/>
        </authorList>
    </citation>
    <scope>NUCLEOTIDE SEQUENCE</scope>
    <source>
        <strain evidence="3">CAN-66</strain>
        <tissue evidence="3">Leaf</tissue>
    </source>
</reference>
<accession>A0AA38SM21</accession>